<name>A0ABP7DA07_9ACTN</name>
<accession>A0ABP7DA07</accession>
<evidence type="ECO:0008006" key="4">
    <source>
        <dbReference type="Google" id="ProtNLM"/>
    </source>
</evidence>
<dbReference type="EMBL" id="BAAAZP010000163">
    <property type="protein sequence ID" value="GAA3701537.1"/>
    <property type="molecule type" value="Genomic_DNA"/>
</dbReference>
<keyword evidence="1" id="KW-0732">Signal</keyword>
<feature type="signal peptide" evidence="1">
    <location>
        <begin position="1"/>
        <end position="27"/>
    </location>
</feature>
<keyword evidence="3" id="KW-1185">Reference proteome</keyword>
<evidence type="ECO:0000313" key="3">
    <source>
        <dbReference type="Proteomes" id="UP001500902"/>
    </source>
</evidence>
<organism evidence="2 3">
    <name type="scientific">Nonomuraea antimicrobica</name>
    <dbReference type="NCBI Taxonomy" id="561173"/>
    <lineage>
        <taxon>Bacteria</taxon>
        <taxon>Bacillati</taxon>
        <taxon>Actinomycetota</taxon>
        <taxon>Actinomycetes</taxon>
        <taxon>Streptosporangiales</taxon>
        <taxon>Streptosporangiaceae</taxon>
        <taxon>Nonomuraea</taxon>
    </lineage>
</organism>
<feature type="chain" id="PRO_5045431709" description="Secreted protein" evidence="1">
    <location>
        <begin position="28"/>
        <end position="206"/>
    </location>
</feature>
<evidence type="ECO:0000313" key="2">
    <source>
        <dbReference type="EMBL" id="GAA3701537.1"/>
    </source>
</evidence>
<gene>
    <name evidence="2" type="ORF">GCM10022224_079260</name>
</gene>
<proteinExistence type="predicted"/>
<reference evidence="3" key="1">
    <citation type="journal article" date="2019" name="Int. J. Syst. Evol. Microbiol.">
        <title>The Global Catalogue of Microorganisms (GCM) 10K type strain sequencing project: providing services to taxonomists for standard genome sequencing and annotation.</title>
        <authorList>
            <consortium name="The Broad Institute Genomics Platform"/>
            <consortium name="The Broad Institute Genome Sequencing Center for Infectious Disease"/>
            <person name="Wu L."/>
            <person name="Ma J."/>
        </authorList>
    </citation>
    <scope>NUCLEOTIDE SEQUENCE [LARGE SCALE GENOMIC DNA]</scope>
    <source>
        <strain evidence="3">JCM 16904</strain>
    </source>
</reference>
<dbReference type="Proteomes" id="UP001500902">
    <property type="component" value="Unassembled WGS sequence"/>
</dbReference>
<comment type="caution">
    <text evidence="2">The sequence shown here is derived from an EMBL/GenBank/DDBJ whole genome shotgun (WGS) entry which is preliminary data.</text>
</comment>
<protein>
    <recommendedName>
        <fullName evidence="4">Secreted protein</fullName>
    </recommendedName>
</protein>
<sequence>MRYIVRSLMAFTATIMLIIGIAPSASAAVNHYPIIGLPNVQSANNGVSWFTQAGRCHHQSKFTIAAGGVGTGGGSTSDLWVYGKMLSGYPRAANGKPNCRVSVDVELYDWTRNTFDQISVIMEPYPDPDSESITYTDNFNLFTARKLGDYIRYKGLTLMGITVNVTDLSNSLWRTTYTGKWYDTRMCLGGPRERWDCGHWMKGTLP</sequence>
<evidence type="ECO:0000256" key="1">
    <source>
        <dbReference type="SAM" id="SignalP"/>
    </source>
</evidence>